<dbReference type="RefSeq" id="WP_170266228.1">
    <property type="nucleotide sequence ID" value="NZ_BMGX01000001.1"/>
</dbReference>
<gene>
    <name evidence="1" type="ORF">F8C82_10455</name>
</gene>
<reference evidence="1 2" key="1">
    <citation type="submission" date="2019-10" db="EMBL/GenBank/DDBJ databases">
        <title>Genome sequence of Phaeocystidibacter marisrubri JCM30614 (type strain).</title>
        <authorList>
            <person name="Bowman J.P."/>
        </authorList>
    </citation>
    <scope>NUCLEOTIDE SEQUENCE [LARGE SCALE GENOMIC DNA]</scope>
    <source>
        <strain evidence="1 2">JCM 30614</strain>
    </source>
</reference>
<dbReference type="Proteomes" id="UP000484164">
    <property type="component" value="Unassembled WGS sequence"/>
</dbReference>
<protein>
    <submittedName>
        <fullName evidence="1">Uncharacterized protein</fullName>
    </submittedName>
</protein>
<accession>A0A6L3ZE25</accession>
<dbReference type="AlphaFoldDB" id="A0A6L3ZE25"/>
<dbReference type="EMBL" id="WBVQ01000002">
    <property type="protein sequence ID" value="KAB2816103.1"/>
    <property type="molecule type" value="Genomic_DNA"/>
</dbReference>
<keyword evidence="2" id="KW-1185">Reference proteome</keyword>
<evidence type="ECO:0000313" key="2">
    <source>
        <dbReference type="Proteomes" id="UP000484164"/>
    </source>
</evidence>
<comment type="caution">
    <text evidence="1">The sequence shown here is derived from an EMBL/GenBank/DDBJ whole genome shotgun (WGS) entry which is preliminary data.</text>
</comment>
<evidence type="ECO:0000313" key="1">
    <source>
        <dbReference type="EMBL" id="KAB2816103.1"/>
    </source>
</evidence>
<organism evidence="1 2">
    <name type="scientific">Phaeocystidibacter marisrubri</name>
    <dbReference type="NCBI Taxonomy" id="1577780"/>
    <lineage>
        <taxon>Bacteria</taxon>
        <taxon>Pseudomonadati</taxon>
        <taxon>Bacteroidota</taxon>
        <taxon>Flavobacteriia</taxon>
        <taxon>Flavobacteriales</taxon>
        <taxon>Phaeocystidibacteraceae</taxon>
        <taxon>Phaeocystidibacter</taxon>
    </lineage>
</organism>
<name>A0A6L3ZE25_9FLAO</name>
<proteinExistence type="predicted"/>
<sequence>MDNSGSSAAKDHVIFDALGMVAELKGGTLNDLDGTFDQSYVVVKSSIQTIPLILKGFNKIRRVHLAF</sequence>